<evidence type="ECO:0000256" key="1">
    <source>
        <dbReference type="SAM" id="Phobius"/>
    </source>
</evidence>
<accession>A0A1G2K628</accession>
<keyword evidence="1" id="KW-0472">Membrane</keyword>
<protein>
    <submittedName>
        <fullName evidence="2">Uncharacterized protein</fullName>
    </submittedName>
</protein>
<evidence type="ECO:0000313" key="2">
    <source>
        <dbReference type="EMBL" id="OGZ93940.1"/>
    </source>
</evidence>
<dbReference type="EMBL" id="MHQC01000046">
    <property type="protein sequence ID" value="OGZ93940.1"/>
    <property type="molecule type" value="Genomic_DNA"/>
</dbReference>
<dbReference type="AlphaFoldDB" id="A0A1G2K628"/>
<sequence length="106" mass="12475">MFQRIIQYIFEKIKLNLRIVIKKDGSKPVVRRNYFFSFFALQLSHVPCMIGLFGFGHLHWTIIAPHEQTSLKWTSTGLSSHVVVRVRTLYIIILHNFNVKLFLNCV</sequence>
<gene>
    <name evidence="2" type="ORF">A2633_00665</name>
</gene>
<proteinExistence type="predicted"/>
<evidence type="ECO:0000313" key="3">
    <source>
        <dbReference type="Proteomes" id="UP000177152"/>
    </source>
</evidence>
<organism evidence="2 3">
    <name type="scientific">Candidatus Sungbacteria bacterium RIFCSPHIGHO2_01_FULL_47_32</name>
    <dbReference type="NCBI Taxonomy" id="1802264"/>
    <lineage>
        <taxon>Bacteria</taxon>
        <taxon>Candidatus Sungiibacteriota</taxon>
    </lineage>
</organism>
<keyword evidence="1" id="KW-1133">Transmembrane helix</keyword>
<name>A0A1G2K628_9BACT</name>
<dbReference type="Proteomes" id="UP000177152">
    <property type="component" value="Unassembled WGS sequence"/>
</dbReference>
<reference evidence="2 3" key="1">
    <citation type="journal article" date="2016" name="Nat. Commun.">
        <title>Thousands of microbial genomes shed light on interconnected biogeochemical processes in an aquifer system.</title>
        <authorList>
            <person name="Anantharaman K."/>
            <person name="Brown C.T."/>
            <person name="Hug L.A."/>
            <person name="Sharon I."/>
            <person name="Castelle C.J."/>
            <person name="Probst A.J."/>
            <person name="Thomas B.C."/>
            <person name="Singh A."/>
            <person name="Wilkins M.J."/>
            <person name="Karaoz U."/>
            <person name="Brodie E.L."/>
            <person name="Williams K.H."/>
            <person name="Hubbard S.S."/>
            <person name="Banfield J.F."/>
        </authorList>
    </citation>
    <scope>NUCLEOTIDE SEQUENCE [LARGE SCALE GENOMIC DNA]</scope>
</reference>
<feature type="transmembrane region" description="Helical" evidence="1">
    <location>
        <begin position="34"/>
        <end position="55"/>
    </location>
</feature>
<keyword evidence="1" id="KW-0812">Transmembrane</keyword>
<comment type="caution">
    <text evidence="2">The sequence shown here is derived from an EMBL/GenBank/DDBJ whole genome shotgun (WGS) entry which is preliminary data.</text>
</comment>